<dbReference type="GO" id="GO:0005743">
    <property type="term" value="C:mitochondrial inner membrane"/>
    <property type="evidence" value="ECO:0007669"/>
    <property type="project" value="UniProtKB-SubCell"/>
</dbReference>
<evidence type="ECO:0000313" key="10">
    <source>
        <dbReference type="EMBL" id="KAK0320085.1"/>
    </source>
</evidence>
<dbReference type="EMBL" id="JASUXU010000027">
    <property type="protein sequence ID" value="KAK0320085.1"/>
    <property type="molecule type" value="Genomic_DNA"/>
</dbReference>
<evidence type="ECO:0000256" key="7">
    <source>
        <dbReference type="ARBA" id="ARBA00023136"/>
    </source>
</evidence>
<accession>A0AAN6J7T9</accession>
<keyword evidence="4 8" id="KW-0999">Mitochondrion inner membrane</keyword>
<dbReference type="InterPro" id="IPR040152">
    <property type="entry name" value="Atp25"/>
</dbReference>
<dbReference type="FunFam" id="3.30.460.10:FF:000044">
    <property type="entry name" value="ATPase synthesis protein 25, mitochondrial"/>
    <property type="match status" value="1"/>
</dbReference>
<keyword evidence="6 8" id="KW-0496">Mitochondrion</keyword>
<feature type="region of interest" description="Disordered" evidence="9">
    <location>
        <begin position="344"/>
        <end position="369"/>
    </location>
</feature>
<name>A0AAN6J7T9_9PEZI</name>
<feature type="region of interest" description="Disordered" evidence="9">
    <location>
        <begin position="66"/>
        <end position="165"/>
    </location>
</feature>
<comment type="subcellular location">
    <subcellularLocation>
        <location evidence="2 8">Mitochondrion inner membrane</location>
        <topology evidence="2 8">Peripheral membrane protein</topology>
        <orientation evidence="2 8">Matrix side</orientation>
    </subcellularLocation>
</comment>
<evidence type="ECO:0000256" key="9">
    <source>
        <dbReference type="SAM" id="MobiDB-lite"/>
    </source>
</evidence>
<dbReference type="AlphaFoldDB" id="A0AAN6J7T9"/>
<dbReference type="PANTHER" id="PTHR28087:SF1">
    <property type="entry name" value="ATPASE SYNTHESIS PROTEIN 25, MITOCHONDRIAL"/>
    <property type="match status" value="1"/>
</dbReference>
<dbReference type="PANTHER" id="PTHR28087">
    <property type="entry name" value="ATPASE SYNTHESIS PROTEIN 25, MITOCHONDRIAL"/>
    <property type="match status" value="1"/>
</dbReference>
<dbReference type="InterPro" id="IPR043519">
    <property type="entry name" value="NT_sf"/>
</dbReference>
<comment type="function">
    <text evidence="8">Mitochondrial mRNA stabilization factor.</text>
</comment>
<evidence type="ECO:0000313" key="11">
    <source>
        <dbReference type="Proteomes" id="UP001168146"/>
    </source>
</evidence>
<feature type="compositionally biased region" description="Low complexity" evidence="9">
    <location>
        <begin position="98"/>
        <end position="116"/>
    </location>
</feature>
<evidence type="ECO:0000256" key="6">
    <source>
        <dbReference type="ARBA" id="ARBA00023128"/>
    </source>
</evidence>
<evidence type="ECO:0000256" key="1">
    <source>
        <dbReference type="ARBA" id="ARBA00003470"/>
    </source>
</evidence>
<protein>
    <recommendedName>
        <fullName evidence="8">ATPase synthesis protein 25</fullName>
    </recommendedName>
</protein>
<evidence type="ECO:0000256" key="4">
    <source>
        <dbReference type="ARBA" id="ARBA00022792"/>
    </source>
</evidence>
<dbReference type="Proteomes" id="UP001168146">
    <property type="component" value="Unassembled WGS sequence"/>
</dbReference>
<comment type="function">
    <text evidence="1">Probable mitochondrial mRNA stabilization factor.</text>
</comment>
<evidence type="ECO:0000256" key="3">
    <source>
        <dbReference type="ARBA" id="ARBA00010787"/>
    </source>
</evidence>
<organism evidence="10 11">
    <name type="scientific">Friedmanniomyces endolithicus</name>
    <dbReference type="NCBI Taxonomy" id="329885"/>
    <lineage>
        <taxon>Eukaryota</taxon>
        <taxon>Fungi</taxon>
        <taxon>Dikarya</taxon>
        <taxon>Ascomycota</taxon>
        <taxon>Pezizomycotina</taxon>
        <taxon>Dothideomycetes</taxon>
        <taxon>Dothideomycetidae</taxon>
        <taxon>Mycosphaerellales</taxon>
        <taxon>Teratosphaeriaceae</taxon>
        <taxon>Friedmanniomyces</taxon>
    </lineage>
</organism>
<gene>
    <name evidence="10" type="primary">ATP25_1</name>
    <name evidence="10" type="ORF">LTR82_009021</name>
</gene>
<evidence type="ECO:0000256" key="5">
    <source>
        <dbReference type="ARBA" id="ARBA00022946"/>
    </source>
</evidence>
<dbReference type="GO" id="GO:0048255">
    <property type="term" value="P:mRNA stabilization"/>
    <property type="evidence" value="ECO:0007669"/>
    <property type="project" value="TreeGrafter"/>
</dbReference>
<dbReference type="Gene3D" id="3.30.460.10">
    <property type="entry name" value="Beta Polymerase, domain 2"/>
    <property type="match status" value="1"/>
</dbReference>
<comment type="similarity">
    <text evidence="3 8">Belongs to the ATP25 family.</text>
</comment>
<evidence type="ECO:0000256" key="2">
    <source>
        <dbReference type="ARBA" id="ARBA00004443"/>
    </source>
</evidence>
<proteinExistence type="inferred from homology"/>
<dbReference type="GO" id="GO:0140053">
    <property type="term" value="P:mitochondrial gene expression"/>
    <property type="evidence" value="ECO:0007669"/>
    <property type="project" value="UniProtKB-UniRule"/>
</dbReference>
<comment type="caution">
    <text evidence="10">The sequence shown here is derived from an EMBL/GenBank/DDBJ whole genome shotgun (WGS) entry which is preliminary data.</text>
</comment>
<keyword evidence="5 8" id="KW-0809">Transit peptide</keyword>
<keyword evidence="7 8" id="KW-0472">Membrane</keyword>
<sequence length="413" mass="45808">MAWQVDGDHLYCFSHTNMALPSTILKPLSCHNCRQWALRTFIASIGGPPLQYQTSVQRRAISRTALRPSEARERMQQNEHTLNGSKDDDGIPPSALDSLLATSQAQSESQTSQPPQTNNEQPKTPWYLQPAHQPPGPQQHPASEGESPLAARQRLPDLPPHPPPILDSLIRNISIEQGMDDLTLLDLRAIDPPPALGASLIMLLGTARSEKHLHVSADRLCRFLRTQYKINPIADGLLGRNELKLKLRRRAKRTRLMSGGVGAGTADTDLEEGIRTGWVCVNLGRVEGGELPEHRLDRERRQREIVGFGAQETGCSVVVQLMTEEKRGEIDLERLWVGMLNGSRKEKTDTGSNELEVEAEDKMSTERAVGPPKLDLGAFASSVGSVHRENLVDDSHITYIGYVPLEREIYTCT</sequence>
<evidence type="ECO:0000256" key="8">
    <source>
        <dbReference type="RuleBase" id="RU367062"/>
    </source>
</evidence>
<reference evidence="10" key="1">
    <citation type="submission" date="2021-12" db="EMBL/GenBank/DDBJ databases">
        <title>Black yeast isolated from Biological Soil Crust.</title>
        <authorList>
            <person name="Kurbessoian T."/>
        </authorList>
    </citation>
    <scope>NUCLEOTIDE SEQUENCE</scope>
    <source>
        <strain evidence="10">CCFEE 5208</strain>
    </source>
</reference>